<evidence type="ECO:0000313" key="2">
    <source>
        <dbReference type="EMBL" id="QCP13700.1"/>
    </source>
</evidence>
<dbReference type="EMBL" id="JACHXS010000008">
    <property type="protein sequence ID" value="MBB3223398.1"/>
    <property type="molecule type" value="Genomic_DNA"/>
</dbReference>
<reference evidence="1 4" key="2">
    <citation type="submission" date="2020-08" db="EMBL/GenBank/DDBJ databases">
        <title>Genomic Encyclopedia of Type Strains, Phase III (KMG-III): the genomes of soil and plant-associated and newly described type strains.</title>
        <authorList>
            <person name="Whitman W."/>
        </authorList>
    </citation>
    <scope>NUCLEOTIDE SEQUENCE [LARGE SCALE GENOMIC DNA]</scope>
    <source>
        <strain evidence="1 4">CECT 7753</strain>
    </source>
</reference>
<dbReference type="Pfam" id="PF09952">
    <property type="entry name" value="AbiEi_2"/>
    <property type="match status" value="1"/>
</dbReference>
<sequence length="360" mass="40946">MNKGNEMREPRVRGILPPLLPAREQLILEAMAALRDKTAIEAELLAPGADSPQAEARIDLHYDNKKFRYIVECKPLVDRRQLIDQVRRQLPEGSGLLITSYLSRELAHYCREVGQQYMDTCGNAYLRGKGLFVFISGEKDENRLRQPRTPRGLNASGLRVAFVLLTQPRLINAPLKDIAQAAGVALGSAYNMLDELAARGYLLKIDRHQRRLLEPGRLIDEWAINYPFVLRPKLAPRRFTAPDAQWWKTSDEDIPFAWGAEVAANMMTSYLKPATQTLYIEPGHMESALRTLVKRHRLRPDPAGQIEVLEQFWRIEEGPRPATVPPLLVYADLLAILDPRASETVRIIKEKFIDHTFDSP</sequence>
<dbReference type="Proteomes" id="UP000584325">
    <property type="component" value="Unassembled WGS sequence"/>
</dbReference>
<evidence type="ECO:0000313" key="4">
    <source>
        <dbReference type="Proteomes" id="UP000584325"/>
    </source>
</evidence>
<dbReference type="OrthoDB" id="6630012at2"/>
<organism evidence="1 4">
    <name type="scientific">Pseudoduganella umbonata</name>
    <dbReference type="NCBI Taxonomy" id="864828"/>
    <lineage>
        <taxon>Bacteria</taxon>
        <taxon>Pseudomonadati</taxon>
        <taxon>Pseudomonadota</taxon>
        <taxon>Betaproteobacteria</taxon>
        <taxon>Burkholderiales</taxon>
        <taxon>Oxalobacteraceae</taxon>
        <taxon>Telluria group</taxon>
        <taxon>Pseudoduganella</taxon>
    </lineage>
</organism>
<proteinExistence type="predicted"/>
<keyword evidence="3" id="KW-1185">Reference proteome</keyword>
<protein>
    <submittedName>
        <fullName evidence="1">Uncharacterized protein</fullName>
    </submittedName>
</protein>
<accession>A0A4P8HYE9</accession>
<gene>
    <name evidence="2" type="ORF">FCL38_27180</name>
    <name evidence="1" type="ORF">FHS02_004241</name>
</gene>
<name>A0A4P8HYE9_9BURK</name>
<dbReference type="AlphaFoldDB" id="A0A4P8HYE9"/>
<evidence type="ECO:0000313" key="1">
    <source>
        <dbReference type="EMBL" id="MBB3223398.1"/>
    </source>
</evidence>
<dbReference type="Proteomes" id="UP000298763">
    <property type="component" value="Chromosome"/>
</dbReference>
<evidence type="ECO:0000313" key="3">
    <source>
        <dbReference type="Proteomes" id="UP000298763"/>
    </source>
</evidence>
<dbReference type="RefSeq" id="WP_137316479.1">
    <property type="nucleotide sequence ID" value="NZ_CP040017.1"/>
</dbReference>
<dbReference type="InterPro" id="IPR019238">
    <property type="entry name" value="AbiEi_2"/>
</dbReference>
<dbReference type="EMBL" id="CP040017">
    <property type="protein sequence ID" value="QCP13700.1"/>
    <property type="molecule type" value="Genomic_DNA"/>
</dbReference>
<reference evidence="2 3" key="1">
    <citation type="submission" date="2019-05" db="EMBL/GenBank/DDBJ databases">
        <title>Draft Genome Sequences of Six Type Strains of the Genus Massilia.</title>
        <authorList>
            <person name="Miess H."/>
            <person name="Frediansyhah A."/>
            <person name="Gross H."/>
        </authorList>
    </citation>
    <scope>NUCLEOTIDE SEQUENCE [LARGE SCALE GENOMIC DNA]</scope>
    <source>
        <strain evidence="2 3">DSMZ 26121</strain>
    </source>
</reference>